<dbReference type="EMBL" id="LXQA011032267">
    <property type="protein sequence ID" value="MCI81993.1"/>
    <property type="molecule type" value="Genomic_DNA"/>
</dbReference>
<keyword evidence="2" id="KW-1185">Reference proteome</keyword>
<dbReference type="Proteomes" id="UP000265520">
    <property type="component" value="Unassembled WGS sequence"/>
</dbReference>
<name>A0A392V3H7_9FABA</name>
<sequence length="43" mass="4616">MQASQIPNASFIEHLVSWSKLGLGCVRPLVGCRLSAIASISFK</sequence>
<protein>
    <submittedName>
        <fullName evidence="1">Uncharacterized protein</fullName>
    </submittedName>
</protein>
<evidence type="ECO:0000313" key="2">
    <source>
        <dbReference type="Proteomes" id="UP000265520"/>
    </source>
</evidence>
<organism evidence="1 2">
    <name type="scientific">Trifolium medium</name>
    <dbReference type="NCBI Taxonomy" id="97028"/>
    <lineage>
        <taxon>Eukaryota</taxon>
        <taxon>Viridiplantae</taxon>
        <taxon>Streptophyta</taxon>
        <taxon>Embryophyta</taxon>
        <taxon>Tracheophyta</taxon>
        <taxon>Spermatophyta</taxon>
        <taxon>Magnoliopsida</taxon>
        <taxon>eudicotyledons</taxon>
        <taxon>Gunneridae</taxon>
        <taxon>Pentapetalae</taxon>
        <taxon>rosids</taxon>
        <taxon>fabids</taxon>
        <taxon>Fabales</taxon>
        <taxon>Fabaceae</taxon>
        <taxon>Papilionoideae</taxon>
        <taxon>50 kb inversion clade</taxon>
        <taxon>NPAAA clade</taxon>
        <taxon>Hologalegina</taxon>
        <taxon>IRL clade</taxon>
        <taxon>Trifolieae</taxon>
        <taxon>Trifolium</taxon>
    </lineage>
</organism>
<evidence type="ECO:0000313" key="1">
    <source>
        <dbReference type="EMBL" id="MCI81993.1"/>
    </source>
</evidence>
<dbReference type="AlphaFoldDB" id="A0A392V3H7"/>
<reference evidence="1 2" key="1">
    <citation type="journal article" date="2018" name="Front. Plant Sci.">
        <title>Red Clover (Trifolium pratense) and Zigzag Clover (T. medium) - A Picture of Genomic Similarities and Differences.</title>
        <authorList>
            <person name="Dluhosova J."/>
            <person name="Istvanek J."/>
            <person name="Nedelnik J."/>
            <person name="Repkova J."/>
        </authorList>
    </citation>
    <scope>NUCLEOTIDE SEQUENCE [LARGE SCALE GENOMIC DNA]</scope>
    <source>
        <strain evidence="2">cv. 10/8</strain>
        <tissue evidence="1">Leaf</tissue>
    </source>
</reference>
<feature type="non-terminal residue" evidence="1">
    <location>
        <position position="43"/>
    </location>
</feature>
<comment type="caution">
    <text evidence="1">The sequence shown here is derived from an EMBL/GenBank/DDBJ whole genome shotgun (WGS) entry which is preliminary data.</text>
</comment>
<proteinExistence type="predicted"/>
<accession>A0A392V3H7</accession>